<proteinExistence type="predicted"/>
<evidence type="ECO:0000313" key="3">
    <source>
        <dbReference type="Proteomes" id="UP001432027"/>
    </source>
</evidence>
<protein>
    <submittedName>
        <fullName evidence="2">Uncharacterized protein</fullName>
    </submittedName>
</protein>
<sequence length="72" mass="8137">FRSGVVSFSPYHLQLPMSATMTSKPQPGAINEDTKNTMNRETNHNEKPDQEGKDNTNDVQDQEKKQFANPES</sequence>
<evidence type="ECO:0000256" key="1">
    <source>
        <dbReference type="SAM" id="MobiDB-lite"/>
    </source>
</evidence>
<dbReference type="EMBL" id="BTSX01000004">
    <property type="protein sequence ID" value="GMS96430.1"/>
    <property type="molecule type" value="Genomic_DNA"/>
</dbReference>
<reference evidence="2" key="1">
    <citation type="submission" date="2023-10" db="EMBL/GenBank/DDBJ databases">
        <title>Genome assembly of Pristionchus species.</title>
        <authorList>
            <person name="Yoshida K."/>
            <person name="Sommer R.J."/>
        </authorList>
    </citation>
    <scope>NUCLEOTIDE SEQUENCE</scope>
    <source>
        <strain evidence="2">RS0144</strain>
    </source>
</reference>
<comment type="caution">
    <text evidence="2">The sequence shown here is derived from an EMBL/GenBank/DDBJ whole genome shotgun (WGS) entry which is preliminary data.</text>
</comment>
<name>A0AAV5TPS1_9BILA</name>
<evidence type="ECO:0000313" key="2">
    <source>
        <dbReference type="EMBL" id="GMS96430.1"/>
    </source>
</evidence>
<gene>
    <name evidence="2" type="ORF">PENTCL1PPCAC_18605</name>
</gene>
<organism evidence="2 3">
    <name type="scientific">Pristionchus entomophagus</name>
    <dbReference type="NCBI Taxonomy" id="358040"/>
    <lineage>
        <taxon>Eukaryota</taxon>
        <taxon>Metazoa</taxon>
        <taxon>Ecdysozoa</taxon>
        <taxon>Nematoda</taxon>
        <taxon>Chromadorea</taxon>
        <taxon>Rhabditida</taxon>
        <taxon>Rhabditina</taxon>
        <taxon>Diplogasteromorpha</taxon>
        <taxon>Diplogasteroidea</taxon>
        <taxon>Neodiplogasteridae</taxon>
        <taxon>Pristionchus</taxon>
    </lineage>
</organism>
<keyword evidence="3" id="KW-1185">Reference proteome</keyword>
<dbReference type="Proteomes" id="UP001432027">
    <property type="component" value="Unassembled WGS sequence"/>
</dbReference>
<accession>A0AAV5TPS1</accession>
<feature type="region of interest" description="Disordered" evidence="1">
    <location>
        <begin position="1"/>
        <end position="72"/>
    </location>
</feature>
<dbReference type="AlphaFoldDB" id="A0AAV5TPS1"/>
<feature type="non-terminal residue" evidence="2">
    <location>
        <position position="1"/>
    </location>
</feature>
<feature type="compositionally biased region" description="Basic and acidic residues" evidence="1">
    <location>
        <begin position="41"/>
        <end position="66"/>
    </location>
</feature>